<evidence type="ECO:0000256" key="1">
    <source>
        <dbReference type="SAM" id="Phobius"/>
    </source>
</evidence>
<sequence length="120" mass="12919">MYYSNGNYEAFADPKKPEGVDNKSAYIIGSGLAGLSAAVFLVRDAQMKGENIHVLEKLPVAGGSLDGAKCPMLVSLSAVDVKWRTTLNVYGICIVQFQVRHILMNIIGLIKKILTPPIAA</sequence>
<dbReference type="EMBL" id="CBUK010000017">
    <property type="protein sequence ID" value="CDI57563.1"/>
    <property type="molecule type" value="Genomic_DNA"/>
</dbReference>
<dbReference type="InterPro" id="IPR036188">
    <property type="entry name" value="FAD/NAD-bd_sf"/>
</dbReference>
<dbReference type="GO" id="GO:0071949">
    <property type="term" value="F:FAD binding"/>
    <property type="evidence" value="ECO:0007669"/>
    <property type="project" value="InterPro"/>
</dbReference>
<name>U6F2R4_LACHE</name>
<evidence type="ECO:0000313" key="2">
    <source>
        <dbReference type="EMBL" id="CDI57563.1"/>
    </source>
</evidence>
<keyword evidence="1" id="KW-0812">Transmembrane</keyword>
<dbReference type="GO" id="GO:0050151">
    <property type="term" value="F:oleate hydratase activity"/>
    <property type="evidence" value="ECO:0007669"/>
    <property type="project" value="InterPro"/>
</dbReference>
<accession>U6F2R4</accession>
<dbReference type="PANTHER" id="PTHR37417:SF3">
    <property type="entry name" value="MYOSIN-CROSSREACTIVE PROTEIN"/>
    <property type="match status" value="1"/>
</dbReference>
<keyword evidence="3" id="KW-1185">Reference proteome</keyword>
<evidence type="ECO:0000313" key="3">
    <source>
        <dbReference type="Proteomes" id="UP000017248"/>
    </source>
</evidence>
<comment type="caution">
    <text evidence="2">The sequence shown here is derived from an EMBL/GenBank/DDBJ whole genome shotgun (WGS) entry which is preliminary data.</text>
</comment>
<keyword evidence="1" id="KW-1133">Transmembrane helix</keyword>
<dbReference type="GO" id="GO:0006631">
    <property type="term" value="P:fatty acid metabolic process"/>
    <property type="evidence" value="ECO:0007669"/>
    <property type="project" value="InterPro"/>
</dbReference>
<dbReference type="AlphaFoldDB" id="U6F2R4"/>
<feature type="transmembrane region" description="Helical" evidence="1">
    <location>
        <begin position="24"/>
        <end position="42"/>
    </location>
</feature>
<gene>
    <name evidence="2" type="ORF">LHCIRMBIA951_01107</name>
</gene>
<keyword evidence="1" id="KW-0472">Membrane</keyword>
<dbReference type="HOGENOM" id="CLU_1844018_0_0_9"/>
<dbReference type="InterPro" id="IPR010354">
    <property type="entry name" value="Oleate_hydratase"/>
</dbReference>
<dbReference type="Gene3D" id="3.50.50.60">
    <property type="entry name" value="FAD/NAD(P)-binding domain"/>
    <property type="match status" value="1"/>
</dbReference>
<organism evidence="2 3">
    <name type="scientific">Lactobacillus helveticus CIRM-BIA 951</name>
    <dbReference type="NCBI Taxonomy" id="1226334"/>
    <lineage>
        <taxon>Bacteria</taxon>
        <taxon>Bacillati</taxon>
        <taxon>Bacillota</taxon>
        <taxon>Bacilli</taxon>
        <taxon>Lactobacillales</taxon>
        <taxon>Lactobacillaceae</taxon>
        <taxon>Lactobacillus</taxon>
    </lineage>
</organism>
<protein>
    <submittedName>
        <fullName evidence="2">Myosin-crossreactive antigen</fullName>
    </submittedName>
</protein>
<dbReference type="PANTHER" id="PTHR37417">
    <property type="entry name" value="67 KDA MYOSIN-CROSS-REACTIVE ANTIGEN FAMILY PROTEIN (AFU_ORTHOLOGUE AFUA_5G09970)"/>
    <property type="match status" value="1"/>
</dbReference>
<reference evidence="2" key="1">
    <citation type="submission" date="2013-09" db="EMBL/GenBank/DDBJ databases">
        <title>Draft Genome Sequence of five Lactobacillus helveticus strains CIRM-BIA 101T, 103, 104, 951 and 953 isolated from milk product.</title>
        <authorList>
            <person name="Valence F."/>
            <person name="Chuat V."/>
            <person name="Ma L."/>
            <person name="Creno S."/>
            <person name="Falentin H."/>
            <person name="Lortal S."/>
            <person name="Bizet C."/>
            <person name="Clermont D."/>
            <person name="Loux V."/>
            <person name="Bouchier C."/>
            <person name="Cousin S."/>
        </authorList>
    </citation>
    <scope>NUCLEOTIDE SEQUENCE [LARGE SCALE GENOMIC DNA]</scope>
    <source>
        <strain evidence="2">CIRM-BIA 951</strain>
    </source>
</reference>
<dbReference type="SUPFAM" id="SSF51905">
    <property type="entry name" value="FAD/NAD(P)-binding domain"/>
    <property type="match status" value="1"/>
</dbReference>
<dbReference type="Proteomes" id="UP000017248">
    <property type="component" value="Unassembled WGS sequence"/>
</dbReference>
<proteinExistence type="predicted"/>
<dbReference type="Pfam" id="PF06100">
    <property type="entry name" value="MCRA"/>
    <property type="match status" value="1"/>
</dbReference>